<name>A0A2M4DHW8_ANODA</name>
<reference evidence="1" key="1">
    <citation type="submission" date="2018-01" db="EMBL/GenBank/DDBJ databases">
        <title>An insight into the sialome of Amazonian anophelines.</title>
        <authorList>
            <person name="Ribeiro J.M."/>
            <person name="Scarpassa V."/>
            <person name="Calvo E."/>
        </authorList>
    </citation>
    <scope>NUCLEOTIDE SEQUENCE</scope>
</reference>
<dbReference type="EMBL" id="GGFL01012959">
    <property type="protein sequence ID" value="MBW77137.1"/>
    <property type="molecule type" value="Transcribed_RNA"/>
</dbReference>
<proteinExistence type="predicted"/>
<evidence type="ECO:0000313" key="1">
    <source>
        <dbReference type="EMBL" id="MBW77137.1"/>
    </source>
</evidence>
<protein>
    <submittedName>
        <fullName evidence="1">Putative secreted protein</fullName>
    </submittedName>
</protein>
<organism evidence="1">
    <name type="scientific">Anopheles darlingi</name>
    <name type="common">Mosquito</name>
    <dbReference type="NCBI Taxonomy" id="43151"/>
    <lineage>
        <taxon>Eukaryota</taxon>
        <taxon>Metazoa</taxon>
        <taxon>Ecdysozoa</taxon>
        <taxon>Arthropoda</taxon>
        <taxon>Hexapoda</taxon>
        <taxon>Insecta</taxon>
        <taxon>Pterygota</taxon>
        <taxon>Neoptera</taxon>
        <taxon>Endopterygota</taxon>
        <taxon>Diptera</taxon>
        <taxon>Nematocera</taxon>
        <taxon>Culicoidea</taxon>
        <taxon>Culicidae</taxon>
        <taxon>Anophelinae</taxon>
        <taxon>Anopheles</taxon>
    </lineage>
</organism>
<dbReference type="AlphaFoldDB" id="A0A2M4DHW8"/>
<sequence length="138" mass="14121">MLAPPLLTAFGGAVAGRSFRAAAGILTVMTARSQHSLIFAIFSASTSVRYGAMVFSPTSFIAVPIASADASRTPGSDSLSVLSRAATIGLMIFFDSAVGIVLVKERARNDAVSIFTLGFLFPSASSKSSRIASSVVAG</sequence>
<accession>A0A2M4DHW8</accession>